<protein>
    <submittedName>
        <fullName evidence="2">PARP-type domain-containing protein</fullName>
    </submittedName>
</protein>
<evidence type="ECO:0000313" key="3">
    <source>
        <dbReference type="Proteomes" id="UP001642464"/>
    </source>
</evidence>
<feature type="region of interest" description="Disordered" evidence="1">
    <location>
        <begin position="386"/>
        <end position="415"/>
    </location>
</feature>
<feature type="compositionally biased region" description="Low complexity" evidence="1">
    <location>
        <begin position="301"/>
        <end position="315"/>
    </location>
</feature>
<gene>
    <name evidence="2" type="ORF">SCF082_LOCUS20454</name>
</gene>
<organism evidence="2 3">
    <name type="scientific">Durusdinium trenchii</name>
    <dbReference type="NCBI Taxonomy" id="1381693"/>
    <lineage>
        <taxon>Eukaryota</taxon>
        <taxon>Sar</taxon>
        <taxon>Alveolata</taxon>
        <taxon>Dinophyceae</taxon>
        <taxon>Suessiales</taxon>
        <taxon>Symbiodiniaceae</taxon>
        <taxon>Durusdinium</taxon>
    </lineage>
</organism>
<keyword evidence="3" id="KW-1185">Reference proteome</keyword>
<feature type="region of interest" description="Disordered" evidence="1">
    <location>
        <begin position="292"/>
        <end position="353"/>
    </location>
</feature>
<sequence length="430" mass="47448">MSKKTLTQDEYKSEVKALGARWKALSADEKADFNVLAAHQQSMLEELAHKPLPTKPESGIAPTTGEADQLDVWRNAQKKRSARRLDINSEAFERHPIWDSPTQLGDSQGALKTSMICVDSTDKDIEESLQATLHKRLDVNADAAACEIEPHKSPCYRFLCRKHKFFDIIQKFVGSFGRQLTQNKLSAGTLLLFSSEQCSSSIACFLGVVMKKPQEHMLLEATIVDAEIQEAYLALKHGIPQMHTSHELFLMFFQERTGDEPLTITAEAWRCDAFLDGHQLKTNPEEKVVLRKRRVSKKQKTAAAAQKQRQATSRATSQLQVDGTPDRGSDTSVGGSESSSSEECSDPEKESERVVPAFDAVAAQEKQLGGLADEMDSIDRLAQQIGTRLAKPEPSKVPKSNDNVNSGKASKRQSGSFFNSEIGLCEAAVA</sequence>
<evidence type="ECO:0000313" key="2">
    <source>
        <dbReference type="EMBL" id="CAK9033352.1"/>
    </source>
</evidence>
<feature type="compositionally biased region" description="Low complexity" evidence="1">
    <location>
        <begin position="330"/>
        <end position="342"/>
    </location>
</feature>
<dbReference type="CDD" id="cd00084">
    <property type="entry name" value="HMG-box_SF"/>
    <property type="match status" value="1"/>
</dbReference>
<feature type="compositionally biased region" description="Polar residues" evidence="1">
    <location>
        <begin position="398"/>
        <end position="415"/>
    </location>
</feature>
<name>A0ABP0L547_9DINO</name>
<reference evidence="2 3" key="1">
    <citation type="submission" date="2024-02" db="EMBL/GenBank/DDBJ databases">
        <authorList>
            <person name="Chen Y."/>
            <person name="Shah S."/>
            <person name="Dougan E. K."/>
            <person name="Thang M."/>
            <person name="Chan C."/>
        </authorList>
    </citation>
    <scope>NUCLEOTIDE SEQUENCE [LARGE SCALE GENOMIC DNA]</scope>
</reference>
<evidence type="ECO:0000256" key="1">
    <source>
        <dbReference type="SAM" id="MobiDB-lite"/>
    </source>
</evidence>
<dbReference type="Proteomes" id="UP001642464">
    <property type="component" value="Unassembled WGS sequence"/>
</dbReference>
<accession>A0ABP0L547</accession>
<proteinExistence type="predicted"/>
<feature type="non-terminal residue" evidence="2">
    <location>
        <position position="430"/>
    </location>
</feature>
<dbReference type="EMBL" id="CAXAMM010014300">
    <property type="protein sequence ID" value="CAK9033352.1"/>
    <property type="molecule type" value="Genomic_DNA"/>
</dbReference>
<comment type="caution">
    <text evidence="2">The sequence shown here is derived from an EMBL/GenBank/DDBJ whole genome shotgun (WGS) entry which is preliminary data.</text>
</comment>